<proteinExistence type="predicted"/>
<dbReference type="RefSeq" id="WP_092618264.1">
    <property type="nucleotide sequence ID" value="NZ_FNCV01000004.1"/>
</dbReference>
<accession>A0A1G8A266</accession>
<gene>
    <name evidence="1" type="ORF">SAMN05421742_104296</name>
</gene>
<organism evidence="1 2">
    <name type="scientific">Roseospirillum parvum</name>
    <dbReference type="NCBI Taxonomy" id="83401"/>
    <lineage>
        <taxon>Bacteria</taxon>
        <taxon>Pseudomonadati</taxon>
        <taxon>Pseudomonadota</taxon>
        <taxon>Alphaproteobacteria</taxon>
        <taxon>Rhodospirillales</taxon>
        <taxon>Rhodospirillaceae</taxon>
        <taxon>Roseospirillum</taxon>
    </lineage>
</organism>
<reference evidence="2" key="1">
    <citation type="submission" date="2016-10" db="EMBL/GenBank/DDBJ databases">
        <authorList>
            <person name="Varghese N."/>
            <person name="Submissions S."/>
        </authorList>
    </citation>
    <scope>NUCLEOTIDE SEQUENCE [LARGE SCALE GENOMIC DNA]</scope>
    <source>
        <strain evidence="2">930I</strain>
    </source>
</reference>
<name>A0A1G8A266_9PROT</name>
<protein>
    <recommendedName>
        <fullName evidence="3">CDP-Glycerol:Poly(Glycerophosphate) glycerophosphotransferase</fullName>
    </recommendedName>
</protein>
<evidence type="ECO:0000313" key="1">
    <source>
        <dbReference type="EMBL" id="SDH15024.1"/>
    </source>
</evidence>
<dbReference type="AlphaFoldDB" id="A0A1G8A266"/>
<dbReference type="EMBL" id="FNCV01000004">
    <property type="protein sequence ID" value="SDH15024.1"/>
    <property type="molecule type" value="Genomic_DNA"/>
</dbReference>
<evidence type="ECO:0008006" key="3">
    <source>
        <dbReference type="Google" id="ProtNLM"/>
    </source>
</evidence>
<keyword evidence="2" id="KW-1185">Reference proteome</keyword>
<dbReference type="Proteomes" id="UP000217076">
    <property type="component" value="Unassembled WGS sequence"/>
</dbReference>
<evidence type="ECO:0000313" key="2">
    <source>
        <dbReference type="Proteomes" id="UP000217076"/>
    </source>
</evidence>
<sequence>MPSDGAPSIPASYRDQVALCRAVGQWTIEAVGALLADGHGETARLSGPILYGAIYRLLRSVQMPGVPITGIGAPPPTPEVLHRWVGAAMRLPSPSAPPVERLARRLARQATLGGLPGLMRQLPGSRPQITLTSHNTVARRLVTATGARVRFQPAEGLVAPRRAPLNRAAEGAPTTATPRSRSLAAGLGPLLARHLPQAPDDLEARAAALIAQVLAIAEAQVEVMAGLALPERPLWSTGIGGWGGRLIDLEASRRGLPVTRFSHGGGYGMVNEDVALALSELAVAERFVLATPGLARSAGQDLETAAPWCLRGRPIDQVLVGGQGDPVFEQIPFRPRRAGQRPRVLLMLSGLFEGFLHMPPVLPADLARAWRARLIALLESLDIELLIRPHPEDRAAFEEMRQGQPGRVLDGPFIECLDKADVLLFEWSMSTAFWQALCLGRPVVLIDLPGTPFLPARRDDLAQVCRVLEPGFDARGLPTIDAEALDDALRRPLDGDPARPRALFVPSS</sequence>
<dbReference type="STRING" id="83401.SAMN05421742_104296"/>